<dbReference type="EMBL" id="CAJNOK010000967">
    <property type="protein sequence ID" value="CAF0785860.1"/>
    <property type="molecule type" value="Genomic_DNA"/>
</dbReference>
<evidence type="ECO:0000313" key="2">
    <source>
        <dbReference type="EMBL" id="CAF0785860.1"/>
    </source>
</evidence>
<feature type="compositionally biased region" description="Polar residues" evidence="1">
    <location>
        <begin position="1"/>
        <end position="22"/>
    </location>
</feature>
<organism evidence="3 4">
    <name type="scientific">Didymodactylos carnosus</name>
    <dbReference type="NCBI Taxonomy" id="1234261"/>
    <lineage>
        <taxon>Eukaryota</taxon>
        <taxon>Metazoa</taxon>
        <taxon>Spiralia</taxon>
        <taxon>Gnathifera</taxon>
        <taxon>Rotifera</taxon>
        <taxon>Eurotatoria</taxon>
        <taxon>Bdelloidea</taxon>
        <taxon>Philodinida</taxon>
        <taxon>Philodinidae</taxon>
        <taxon>Didymodactylos</taxon>
    </lineage>
</organism>
<comment type="caution">
    <text evidence="3">The sequence shown here is derived from an EMBL/GenBank/DDBJ whole genome shotgun (WGS) entry which is preliminary data.</text>
</comment>
<dbReference type="EMBL" id="CAJOBA010000967">
    <property type="protein sequence ID" value="CAF3568012.1"/>
    <property type="molecule type" value="Genomic_DNA"/>
</dbReference>
<gene>
    <name evidence="2" type="ORF">OVA965_LOCUS3865</name>
    <name evidence="3" type="ORF">TMI583_LOCUS3863</name>
</gene>
<reference evidence="3" key="1">
    <citation type="submission" date="2021-02" db="EMBL/GenBank/DDBJ databases">
        <authorList>
            <person name="Nowell W R."/>
        </authorList>
    </citation>
    <scope>NUCLEOTIDE SEQUENCE</scope>
</reference>
<sequence length="173" mass="19151">MTQVLQAECDSTATPDILTTSDDFNEDTMSEEEDVQQDAAEDGDPLCLTCEHPSNTDGDNHNFLKSKANDARSVLCPIVGYYGSFCPGSTRKLPSSVKNDEIPKLPVGVGTTIDLSTGKLMLPAFNLTYHARKKWIDPKSQQTYIIPDEIELTDVPDNNENNNIPRINIYQNV</sequence>
<feature type="compositionally biased region" description="Acidic residues" evidence="1">
    <location>
        <begin position="23"/>
        <end position="40"/>
    </location>
</feature>
<dbReference type="Proteomes" id="UP000677228">
    <property type="component" value="Unassembled WGS sequence"/>
</dbReference>
<dbReference type="Proteomes" id="UP000682733">
    <property type="component" value="Unassembled WGS sequence"/>
</dbReference>
<evidence type="ECO:0000313" key="4">
    <source>
        <dbReference type="Proteomes" id="UP000682733"/>
    </source>
</evidence>
<feature type="region of interest" description="Disordered" evidence="1">
    <location>
        <begin position="1"/>
        <end position="40"/>
    </location>
</feature>
<name>A0A8S2H205_9BILA</name>
<evidence type="ECO:0000313" key="3">
    <source>
        <dbReference type="EMBL" id="CAF3568012.1"/>
    </source>
</evidence>
<protein>
    <submittedName>
        <fullName evidence="3">Uncharacterized protein</fullName>
    </submittedName>
</protein>
<accession>A0A8S2H205</accession>
<dbReference type="AlphaFoldDB" id="A0A8S2H205"/>
<proteinExistence type="predicted"/>
<evidence type="ECO:0000256" key="1">
    <source>
        <dbReference type="SAM" id="MobiDB-lite"/>
    </source>
</evidence>